<evidence type="ECO:0000256" key="1">
    <source>
        <dbReference type="ARBA" id="ARBA00004613"/>
    </source>
</evidence>
<dbReference type="CDD" id="cd06558">
    <property type="entry name" value="crotonase-like"/>
    <property type="match status" value="1"/>
</dbReference>
<comment type="caution">
    <text evidence="20">The sequence shown here is derived from an EMBL/GenBank/DDBJ whole genome shotgun (WGS) entry which is preliminary data.</text>
</comment>
<keyword evidence="3" id="KW-0964">Secreted</keyword>
<dbReference type="InterPro" id="IPR011050">
    <property type="entry name" value="Pectin_lyase_fold/virulence"/>
</dbReference>
<keyword evidence="4" id="KW-0732">Signal</keyword>
<evidence type="ECO:0000256" key="9">
    <source>
        <dbReference type="ARBA" id="ARBA00023295"/>
    </source>
</evidence>
<keyword evidence="6 17" id="KW-0378">Hydrolase</keyword>
<dbReference type="InterPro" id="IPR029045">
    <property type="entry name" value="ClpP/crotonase-like_dom_sf"/>
</dbReference>
<evidence type="ECO:0000256" key="6">
    <source>
        <dbReference type="ARBA" id="ARBA00022801"/>
    </source>
</evidence>
<dbReference type="InterPro" id="IPR001753">
    <property type="entry name" value="Enoyl-CoA_hydra/iso"/>
</dbReference>
<accession>A0AAI8YQV9</accession>
<proteinExistence type="inferred from homology"/>
<dbReference type="EMBL" id="CAUWAG010000020">
    <property type="protein sequence ID" value="CAJ2513985.1"/>
    <property type="molecule type" value="Genomic_DNA"/>
</dbReference>
<comment type="similarity">
    <text evidence="2 17">Belongs to the glycosyl hydrolase 28 family.</text>
</comment>
<dbReference type="GO" id="GO:0005975">
    <property type="term" value="P:carbohydrate metabolic process"/>
    <property type="evidence" value="ECO:0007669"/>
    <property type="project" value="InterPro"/>
</dbReference>
<dbReference type="GO" id="GO:0047911">
    <property type="term" value="F:galacturan 1,4-alpha-galacturonidase activity"/>
    <property type="evidence" value="ECO:0007669"/>
    <property type="project" value="UniProtKB-EC"/>
</dbReference>
<dbReference type="GO" id="GO:0004650">
    <property type="term" value="F:polygalacturonase activity"/>
    <property type="evidence" value="ECO:0007669"/>
    <property type="project" value="InterPro"/>
</dbReference>
<dbReference type="Pfam" id="PF00295">
    <property type="entry name" value="Glyco_hydro_28"/>
    <property type="match status" value="1"/>
</dbReference>
<dbReference type="PANTHER" id="PTHR31736">
    <property type="match status" value="1"/>
</dbReference>
<dbReference type="Proteomes" id="UP001295740">
    <property type="component" value="Unassembled WGS sequence"/>
</dbReference>
<dbReference type="PROSITE" id="PS00166">
    <property type="entry name" value="ENOYL_COA_HYDRATASE"/>
    <property type="match status" value="1"/>
</dbReference>
<reference evidence="20" key="1">
    <citation type="submission" date="2023-10" db="EMBL/GenBank/DDBJ databases">
        <authorList>
            <person name="Hackl T."/>
        </authorList>
    </citation>
    <scope>NUCLEOTIDE SEQUENCE</scope>
</reference>
<evidence type="ECO:0000256" key="11">
    <source>
        <dbReference type="ARBA" id="ARBA00037312"/>
    </source>
</evidence>
<keyword evidence="7" id="KW-1015">Disulfide bond</keyword>
<evidence type="ECO:0000256" key="3">
    <source>
        <dbReference type="ARBA" id="ARBA00022525"/>
    </source>
</evidence>
<sequence length="835" mass="89566">MTAPSYTKLPPSLTTPPPPVPDVLVAFPSPHILLVTLNRAKHLNAIPRPQHFALERLWDWYDEEPSLRCAVITGAGRAFCAGADLKEWDSINTSDPPSSSSSTYVAPSSAEITKAGAGVAGSPIEAQFVGAGSKPSSRAVINDHTPAPASASLPAVTAQPDNDKPSTRFPKSGFGGLSNRSGTKPVIAAVNGICFGGGMEMALNCDLVIAAPGATFALPEVTIGVIALAGALPRLVRTVGKQRAAEMALTGKTYTAREVLGWGVVNEVVDDEGGEKGGGKGGDGNGEVVEAALRWAEKIAGNSPDAVIVTREGLKLGWEGVGPEQGTDLVIKGWYGRIEKGENMVEGVRSFIERRKPVWKDTLHQSRESSSGFAVEMRSSSLFVALSGIASAISSHVDLPANVPQNMDDFRAKHPYKPITGCDEGRPIVKIRSSHNDTDDVAEEFLAGLEKANNGGTLYLPKDELYMIGKPLDLTFLNDVQVHWDGEVKFTNDTPFWQANAFTHPFQNTLMFWKWGGSDITISGSGVLNGNGQRWWNEFAGLEILDPDNQYLRPVLFYAENATNLAIEGIHEKDSPCWTNFVVTSEGVSFRDVVCTAESNNATALPKNTDFFDSLNVADVSVERVWVNIGDDCFSPKSNATNVHVDTMYCNGTHGQSVGSVGQYAGEMSFIRDVVIENVWMLNGQHGARLKTWAGPDVGYGFIDNITFRNFWQANNEYGAFLDSCYFNIDTATCEQYPSQMNITNILFENFSGYTSGKYGTAVASLTCSTNPDAVCENITFKNFTITSPCGDEPVILCNGIKGDIGMACIGSNTTEAVAALASTCSVPLASASPF</sequence>
<evidence type="ECO:0000256" key="10">
    <source>
        <dbReference type="ARBA" id="ARBA00023316"/>
    </source>
</evidence>
<evidence type="ECO:0000256" key="13">
    <source>
        <dbReference type="ARBA" id="ARBA00041473"/>
    </source>
</evidence>
<dbReference type="InterPro" id="IPR000743">
    <property type="entry name" value="Glyco_hydro_28"/>
</dbReference>
<name>A0AAI8YQV9_9PEZI</name>
<dbReference type="GO" id="GO:0005576">
    <property type="term" value="C:extracellular region"/>
    <property type="evidence" value="ECO:0007669"/>
    <property type="project" value="UniProtKB-SubCell"/>
</dbReference>
<evidence type="ECO:0000313" key="20">
    <source>
        <dbReference type="EMBL" id="CAJ2513985.1"/>
    </source>
</evidence>
<evidence type="ECO:0000256" key="8">
    <source>
        <dbReference type="ARBA" id="ARBA00023180"/>
    </source>
</evidence>
<keyword evidence="10" id="KW-0961">Cell wall biogenesis/degradation</keyword>
<gene>
    <name evidence="20" type="ORF">KHLLAP_LOCUS14453</name>
</gene>
<organism evidence="20 21">
    <name type="scientific">Anthostomella pinea</name>
    <dbReference type="NCBI Taxonomy" id="933095"/>
    <lineage>
        <taxon>Eukaryota</taxon>
        <taxon>Fungi</taxon>
        <taxon>Dikarya</taxon>
        <taxon>Ascomycota</taxon>
        <taxon>Pezizomycotina</taxon>
        <taxon>Sordariomycetes</taxon>
        <taxon>Xylariomycetidae</taxon>
        <taxon>Xylariales</taxon>
        <taxon>Xylariaceae</taxon>
        <taxon>Anthostomella</taxon>
    </lineage>
</organism>
<evidence type="ECO:0000256" key="12">
    <source>
        <dbReference type="ARBA" id="ARBA00038933"/>
    </source>
</evidence>
<dbReference type="Gene3D" id="3.90.226.10">
    <property type="entry name" value="2-enoyl-CoA Hydratase, Chain A, domain 1"/>
    <property type="match status" value="1"/>
</dbReference>
<keyword evidence="5" id="KW-0677">Repeat</keyword>
<comment type="subcellular location">
    <subcellularLocation>
        <location evidence="1">Secreted</location>
    </subcellularLocation>
</comment>
<evidence type="ECO:0000259" key="19">
    <source>
        <dbReference type="Pfam" id="PF16113"/>
    </source>
</evidence>
<evidence type="ECO:0000256" key="2">
    <source>
        <dbReference type="ARBA" id="ARBA00008834"/>
    </source>
</evidence>
<feature type="region of interest" description="Disordered" evidence="18">
    <location>
        <begin position="143"/>
        <end position="175"/>
    </location>
</feature>
<dbReference type="GO" id="GO:0071555">
    <property type="term" value="P:cell wall organization"/>
    <property type="evidence" value="ECO:0007669"/>
    <property type="project" value="UniProtKB-KW"/>
</dbReference>
<dbReference type="AlphaFoldDB" id="A0AAI8YQV9"/>
<dbReference type="EC" id="3.2.1.67" evidence="12"/>
<dbReference type="SUPFAM" id="SSF51126">
    <property type="entry name" value="Pectin lyase-like"/>
    <property type="match status" value="1"/>
</dbReference>
<comment type="function">
    <text evidence="11">Specific in hydrolyzing the terminal glycosidic bond of polygalacturonic acid and oligogalacturonates.</text>
</comment>
<dbReference type="PANTHER" id="PTHR31736:SF6">
    <property type="entry name" value="EXOPOLYGALACTURONASE B-RELATED"/>
    <property type="match status" value="1"/>
</dbReference>
<dbReference type="Pfam" id="PF16113">
    <property type="entry name" value="ECH_2"/>
    <property type="match status" value="1"/>
</dbReference>
<protein>
    <recommendedName>
        <fullName evidence="12">galacturonan 1,4-alpha-galacturonidase</fullName>
        <ecNumber evidence="12">3.2.1.67</ecNumber>
    </recommendedName>
    <alternativeName>
        <fullName evidence="13">Galacturan 1,4-alpha-galacturonidase B</fullName>
    </alternativeName>
    <alternativeName>
        <fullName evidence="14">Poly(1,4-alpha-D-galacturonide)galacturonohydrolase B</fullName>
    </alternativeName>
</protein>
<dbReference type="InterPro" id="IPR018376">
    <property type="entry name" value="Enoyl-CoA_hyd/isom_CS"/>
</dbReference>
<evidence type="ECO:0000256" key="7">
    <source>
        <dbReference type="ARBA" id="ARBA00023157"/>
    </source>
</evidence>
<comment type="catalytic activity">
    <reaction evidence="15">
        <text>[(1-&gt;4)-alpha-D-galacturonosyl](n) + H2O = alpha-D-galacturonate + [(1-&gt;4)-alpha-D-galacturonosyl](n-1)</text>
        <dbReference type="Rhea" id="RHEA:14117"/>
        <dbReference type="Rhea" id="RHEA-COMP:14570"/>
        <dbReference type="Rhea" id="RHEA-COMP:14572"/>
        <dbReference type="ChEBI" id="CHEBI:15377"/>
        <dbReference type="ChEBI" id="CHEBI:58658"/>
        <dbReference type="ChEBI" id="CHEBI:140523"/>
        <dbReference type="EC" id="3.2.1.67"/>
    </reaction>
</comment>
<evidence type="ECO:0000313" key="21">
    <source>
        <dbReference type="Proteomes" id="UP001295740"/>
    </source>
</evidence>
<dbReference type="Gene3D" id="2.160.20.10">
    <property type="entry name" value="Single-stranded right-handed beta-helix, Pectin lyase-like"/>
    <property type="match status" value="1"/>
</dbReference>
<dbReference type="InterPro" id="IPR012334">
    <property type="entry name" value="Pectin_lyas_fold"/>
</dbReference>
<keyword evidence="21" id="KW-1185">Reference proteome</keyword>
<evidence type="ECO:0000256" key="18">
    <source>
        <dbReference type="SAM" id="MobiDB-lite"/>
    </source>
</evidence>
<evidence type="ECO:0000256" key="5">
    <source>
        <dbReference type="ARBA" id="ARBA00022737"/>
    </source>
</evidence>
<dbReference type="Pfam" id="PF00378">
    <property type="entry name" value="ECH_1"/>
    <property type="match status" value="1"/>
</dbReference>
<comment type="similarity">
    <text evidence="16">Belongs to the enoyl-CoA hydratase/isomerase family.</text>
</comment>
<evidence type="ECO:0000256" key="14">
    <source>
        <dbReference type="ARBA" id="ARBA00042261"/>
    </source>
</evidence>
<evidence type="ECO:0000256" key="16">
    <source>
        <dbReference type="RuleBase" id="RU003707"/>
    </source>
</evidence>
<dbReference type="SUPFAM" id="SSF52096">
    <property type="entry name" value="ClpP/crotonase"/>
    <property type="match status" value="2"/>
</dbReference>
<keyword evidence="8" id="KW-0325">Glycoprotein</keyword>
<keyword evidence="9 17" id="KW-0326">Glycosidase</keyword>
<evidence type="ECO:0000256" key="4">
    <source>
        <dbReference type="ARBA" id="ARBA00022729"/>
    </source>
</evidence>
<evidence type="ECO:0000256" key="17">
    <source>
        <dbReference type="RuleBase" id="RU361169"/>
    </source>
</evidence>
<evidence type="ECO:0000256" key="15">
    <source>
        <dbReference type="ARBA" id="ARBA00048766"/>
    </source>
</evidence>
<dbReference type="InterPro" id="IPR045004">
    <property type="entry name" value="ECH_dom"/>
</dbReference>
<feature type="domain" description="Enoyl-CoA hydratase/isomerase" evidence="19">
    <location>
        <begin position="34"/>
        <end position="95"/>
    </location>
</feature>